<dbReference type="Gene3D" id="3.30.420.10">
    <property type="entry name" value="Ribonuclease H-like superfamily/Ribonuclease H"/>
    <property type="match status" value="1"/>
</dbReference>
<protein>
    <submittedName>
        <fullName evidence="2">Uncharacterized protein</fullName>
    </submittedName>
</protein>
<sequence>MTAQRYVQNILHPHVLPLMQRLPGSVFQQDYARPHTARVSQDCLRTVTTLPFLGLLDPKICLQSSISGIIWDGDLGIPRGIPPSLGQTLRGGRGHHKDSDLHSNPGSETSPYGYVERFINTKLADMHLIYRLTEGDARAAEELNRRRYPLRDVLDRQLFANLHHNLCEYGSLRCNKRNEGRPRVTPSLVFGFF</sequence>
<dbReference type="EMBL" id="BMAU01021390">
    <property type="protein sequence ID" value="GFY30118.1"/>
    <property type="molecule type" value="Genomic_DNA"/>
</dbReference>
<name>A0A8X6W8A2_TRICX</name>
<dbReference type="GO" id="GO:0003676">
    <property type="term" value="F:nucleic acid binding"/>
    <property type="evidence" value="ECO:0007669"/>
    <property type="project" value="InterPro"/>
</dbReference>
<evidence type="ECO:0000313" key="3">
    <source>
        <dbReference type="Proteomes" id="UP000887159"/>
    </source>
</evidence>
<dbReference type="InterPro" id="IPR036397">
    <property type="entry name" value="RNaseH_sf"/>
</dbReference>
<gene>
    <name evidence="2" type="primary">NCL1_16801</name>
    <name evidence="2" type="ORF">TNCV_4074311</name>
</gene>
<feature type="region of interest" description="Disordered" evidence="1">
    <location>
        <begin position="82"/>
        <end position="109"/>
    </location>
</feature>
<keyword evidence="3" id="KW-1185">Reference proteome</keyword>
<comment type="caution">
    <text evidence="2">The sequence shown here is derived from an EMBL/GenBank/DDBJ whole genome shotgun (WGS) entry which is preliminary data.</text>
</comment>
<accession>A0A8X6W8A2</accession>
<dbReference type="Proteomes" id="UP000887159">
    <property type="component" value="Unassembled WGS sequence"/>
</dbReference>
<proteinExistence type="predicted"/>
<evidence type="ECO:0000256" key="1">
    <source>
        <dbReference type="SAM" id="MobiDB-lite"/>
    </source>
</evidence>
<evidence type="ECO:0000313" key="2">
    <source>
        <dbReference type="EMBL" id="GFY30118.1"/>
    </source>
</evidence>
<reference evidence="2" key="1">
    <citation type="submission" date="2020-08" db="EMBL/GenBank/DDBJ databases">
        <title>Multicomponent nature underlies the extraordinary mechanical properties of spider dragline silk.</title>
        <authorList>
            <person name="Kono N."/>
            <person name="Nakamura H."/>
            <person name="Mori M."/>
            <person name="Yoshida Y."/>
            <person name="Ohtoshi R."/>
            <person name="Malay A.D."/>
            <person name="Moran D.A.P."/>
            <person name="Tomita M."/>
            <person name="Numata K."/>
            <person name="Arakawa K."/>
        </authorList>
    </citation>
    <scope>NUCLEOTIDE SEQUENCE</scope>
</reference>
<dbReference type="AlphaFoldDB" id="A0A8X6W8A2"/>
<organism evidence="2 3">
    <name type="scientific">Trichonephila clavipes</name>
    <name type="common">Golden silk orbweaver</name>
    <name type="synonym">Nephila clavipes</name>
    <dbReference type="NCBI Taxonomy" id="2585209"/>
    <lineage>
        <taxon>Eukaryota</taxon>
        <taxon>Metazoa</taxon>
        <taxon>Ecdysozoa</taxon>
        <taxon>Arthropoda</taxon>
        <taxon>Chelicerata</taxon>
        <taxon>Arachnida</taxon>
        <taxon>Araneae</taxon>
        <taxon>Araneomorphae</taxon>
        <taxon>Entelegynae</taxon>
        <taxon>Araneoidea</taxon>
        <taxon>Nephilidae</taxon>
        <taxon>Trichonephila</taxon>
    </lineage>
</organism>